<comment type="caution">
    <text evidence="1">The sequence shown here is derived from an EMBL/GenBank/DDBJ whole genome shotgun (WGS) entry which is preliminary data.</text>
</comment>
<dbReference type="EMBL" id="JAAGVB010000524">
    <property type="protein sequence ID" value="NEW37213.1"/>
    <property type="molecule type" value="Genomic_DNA"/>
</dbReference>
<dbReference type="RefSeq" id="WP_163848796.1">
    <property type="nucleotide sequence ID" value="NZ_JAAGVB010000524.1"/>
</dbReference>
<reference evidence="1 2" key="1">
    <citation type="submission" date="2020-01" db="EMBL/GenBank/DDBJ databases">
        <title>Genetics and antimicrobial susceptibilities of Nocardia species isolated from the soil; a comparison with species isolated from humans.</title>
        <authorList>
            <person name="Carrasco G."/>
            <person name="Monzon S."/>
            <person name="Sansegundo M."/>
            <person name="Garcia E."/>
            <person name="Garrido N."/>
            <person name="Medina M.J."/>
            <person name="Villalon P."/>
            <person name="Ramirez-Arocha A.C."/>
            <person name="Jimenez P."/>
            <person name="Cuesta I."/>
            <person name="Valdezate S."/>
        </authorList>
    </citation>
    <scope>NUCLEOTIDE SEQUENCE [LARGE SCALE GENOMIC DNA]</scope>
    <source>
        <strain evidence="1 2">CNM20110626</strain>
    </source>
</reference>
<dbReference type="Gene3D" id="3.50.50.60">
    <property type="entry name" value="FAD/NAD(P)-binding domain"/>
    <property type="match status" value="1"/>
</dbReference>
<dbReference type="PANTHER" id="PTHR42877">
    <property type="entry name" value="L-ORNITHINE N(5)-MONOOXYGENASE-RELATED"/>
    <property type="match status" value="1"/>
</dbReference>
<dbReference type="PANTHER" id="PTHR42877:SF4">
    <property type="entry name" value="FAD_NAD(P)-BINDING DOMAIN-CONTAINING PROTEIN-RELATED"/>
    <property type="match status" value="1"/>
</dbReference>
<protein>
    <submittedName>
        <fullName evidence="1">NAD(P)-binding protein</fullName>
    </submittedName>
</protein>
<dbReference type="SUPFAM" id="SSF51905">
    <property type="entry name" value="FAD/NAD(P)-binding domain"/>
    <property type="match status" value="1"/>
</dbReference>
<dbReference type="InterPro" id="IPR051209">
    <property type="entry name" value="FAD-bind_Monooxygenase_sf"/>
</dbReference>
<dbReference type="Pfam" id="PF13450">
    <property type="entry name" value="NAD_binding_8"/>
    <property type="match status" value="1"/>
</dbReference>
<evidence type="ECO:0000313" key="2">
    <source>
        <dbReference type="Proteomes" id="UP000471166"/>
    </source>
</evidence>
<evidence type="ECO:0000313" key="1">
    <source>
        <dbReference type="EMBL" id="NEW37213.1"/>
    </source>
</evidence>
<dbReference type="InterPro" id="IPR036188">
    <property type="entry name" value="FAD/NAD-bd_sf"/>
</dbReference>
<name>A0A6P1D0B3_9NOCA</name>
<organism evidence="1 2">
    <name type="scientific">Nocardia cyriacigeorgica</name>
    <dbReference type="NCBI Taxonomy" id="135487"/>
    <lineage>
        <taxon>Bacteria</taxon>
        <taxon>Bacillati</taxon>
        <taxon>Actinomycetota</taxon>
        <taxon>Actinomycetes</taxon>
        <taxon>Mycobacteriales</taxon>
        <taxon>Nocardiaceae</taxon>
        <taxon>Nocardia</taxon>
    </lineage>
</organism>
<dbReference type="Proteomes" id="UP000471166">
    <property type="component" value="Unassembled WGS sequence"/>
</dbReference>
<sequence length="73" mass="7456">MAAAAEHTPIAVIGAGIAGIGLAVSLRAAGFEDFLILERAADLGGTWQANTYPGCACDVPSQLYSYSFAPNPD</sequence>
<dbReference type="AlphaFoldDB" id="A0A6P1D0B3"/>
<accession>A0A6P1D0B3</accession>
<feature type="non-terminal residue" evidence="1">
    <location>
        <position position="73"/>
    </location>
</feature>
<proteinExistence type="predicted"/>
<gene>
    <name evidence="1" type="ORF">GV791_32360</name>
</gene>